<name>A0AAP0F6L7_9MAGN</name>
<dbReference type="GO" id="GO:0006633">
    <property type="term" value="P:fatty acid biosynthetic process"/>
    <property type="evidence" value="ECO:0007669"/>
    <property type="project" value="InterPro"/>
</dbReference>
<dbReference type="InterPro" id="IPR016039">
    <property type="entry name" value="Thiolase-like"/>
</dbReference>
<sequence length="193" mass="21502">MGWGAAGEALGTGSAAVLMSTSSRGSYEVVESVRTDRAYESAVREEDGEGIVGLNLTRDSRLRTSNHAFYGLSTRPHKRCRRKNPALKEKARCILWLLFKRSEKSNYVANFKSMVQHFCVPTTAKAMIKEMGKGMGLGEGEVEAAMATLHRFGNQSSSSMWYQLEYLEKKGRVKEGDLVWQLSVLITEEAIQN</sequence>
<proteinExistence type="predicted"/>
<keyword evidence="4" id="KW-1185">Reference proteome</keyword>
<dbReference type="Gene3D" id="3.40.47.10">
    <property type="match status" value="1"/>
</dbReference>
<keyword evidence="1" id="KW-0808">Transferase</keyword>
<evidence type="ECO:0000259" key="2">
    <source>
        <dbReference type="Pfam" id="PF08541"/>
    </source>
</evidence>
<dbReference type="EMBL" id="JBBNAE010000008">
    <property type="protein sequence ID" value="KAK9103503.1"/>
    <property type="molecule type" value="Genomic_DNA"/>
</dbReference>
<gene>
    <name evidence="3" type="ORF">Sjap_020757</name>
</gene>
<evidence type="ECO:0000313" key="3">
    <source>
        <dbReference type="EMBL" id="KAK9103503.1"/>
    </source>
</evidence>
<dbReference type="Proteomes" id="UP001417504">
    <property type="component" value="Unassembled WGS sequence"/>
</dbReference>
<feature type="domain" description="Beta-ketoacyl-[acyl-carrier-protein] synthase III C-terminal" evidence="2">
    <location>
        <begin position="115"/>
        <end position="182"/>
    </location>
</feature>
<evidence type="ECO:0000313" key="4">
    <source>
        <dbReference type="Proteomes" id="UP001417504"/>
    </source>
</evidence>
<dbReference type="Pfam" id="PF08541">
    <property type="entry name" value="ACP_syn_III_C"/>
    <property type="match status" value="1"/>
</dbReference>
<comment type="caution">
    <text evidence="3">The sequence shown here is derived from an EMBL/GenBank/DDBJ whole genome shotgun (WGS) entry which is preliminary data.</text>
</comment>
<dbReference type="SUPFAM" id="SSF53901">
    <property type="entry name" value="Thiolase-like"/>
    <property type="match status" value="1"/>
</dbReference>
<accession>A0AAP0F6L7</accession>
<dbReference type="AlphaFoldDB" id="A0AAP0F6L7"/>
<evidence type="ECO:0000256" key="1">
    <source>
        <dbReference type="ARBA" id="ARBA00022679"/>
    </source>
</evidence>
<dbReference type="GO" id="GO:0016747">
    <property type="term" value="F:acyltransferase activity, transferring groups other than amino-acyl groups"/>
    <property type="evidence" value="ECO:0007669"/>
    <property type="project" value="InterPro"/>
</dbReference>
<protein>
    <recommendedName>
        <fullName evidence="2">Beta-ketoacyl-[acyl-carrier-protein] synthase III C-terminal domain-containing protein</fullName>
    </recommendedName>
</protein>
<dbReference type="PANTHER" id="PTHR31561">
    <property type="entry name" value="3-KETOACYL-COA SYNTHASE"/>
    <property type="match status" value="1"/>
</dbReference>
<organism evidence="3 4">
    <name type="scientific">Stephania japonica</name>
    <dbReference type="NCBI Taxonomy" id="461633"/>
    <lineage>
        <taxon>Eukaryota</taxon>
        <taxon>Viridiplantae</taxon>
        <taxon>Streptophyta</taxon>
        <taxon>Embryophyta</taxon>
        <taxon>Tracheophyta</taxon>
        <taxon>Spermatophyta</taxon>
        <taxon>Magnoliopsida</taxon>
        <taxon>Ranunculales</taxon>
        <taxon>Menispermaceae</taxon>
        <taxon>Menispermoideae</taxon>
        <taxon>Cissampelideae</taxon>
        <taxon>Stephania</taxon>
    </lineage>
</organism>
<dbReference type="InterPro" id="IPR012392">
    <property type="entry name" value="3-ktacl-CoA_syn"/>
</dbReference>
<dbReference type="GO" id="GO:0016020">
    <property type="term" value="C:membrane"/>
    <property type="evidence" value="ECO:0007669"/>
    <property type="project" value="InterPro"/>
</dbReference>
<dbReference type="InterPro" id="IPR013747">
    <property type="entry name" value="ACP_syn_III_C"/>
</dbReference>
<reference evidence="3 4" key="1">
    <citation type="submission" date="2024-01" db="EMBL/GenBank/DDBJ databases">
        <title>Genome assemblies of Stephania.</title>
        <authorList>
            <person name="Yang L."/>
        </authorList>
    </citation>
    <scope>NUCLEOTIDE SEQUENCE [LARGE SCALE GENOMIC DNA]</scope>
    <source>
        <strain evidence="3">QJT</strain>
        <tissue evidence="3">Leaf</tissue>
    </source>
</reference>